<feature type="transmembrane region" description="Helical" evidence="1">
    <location>
        <begin position="79"/>
        <end position="98"/>
    </location>
</feature>
<dbReference type="EMBL" id="BDOR01000001">
    <property type="protein sequence ID" value="GBF00586.1"/>
    <property type="molecule type" value="Genomic_DNA"/>
</dbReference>
<organism evidence="2 3">
    <name type="scientific">Lactiplantibacillus paraplantarum</name>
    <dbReference type="NCBI Taxonomy" id="60520"/>
    <lineage>
        <taxon>Bacteria</taxon>
        <taxon>Bacillati</taxon>
        <taxon>Bacillota</taxon>
        <taxon>Bacilli</taxon>
        <taxon>Lactobacillales</taxon>
        <taxon>Lactobacillaceae</taxon>
        <taxon>Lactiplantibacillus</taxon>
    </lineage>
</organism>
<name>A0ABQ0N6D9_9LACO</name>
<keyword evidence="1" id="KW-0812">Transmembrane</keyword>
<comment type="caution">
    <text evidence="2">The sequence shown here is derived from an EMBL/GenBank/DDBJ whole genome shotgun (WGS) entry which is preliminary data.</text>
</comment>
<keyword evidence="1" id="KW-0472">Membrane</keyword>
<keyword evidence="3" id="KW-1185">Reference proteome</keyword>
<evidence type="ECO:0008006" key="4">
    <source>
        <dbReference type="Google" id="ProtNLM"/>
    </source>
</evidence>
<dbReference type="Proteomes" id="UP000236162">
    <property type="component" value="Unassembled WGS sequence"/>
</dbReference>
<dbReference type="RefSeq" id="WP_021731722.1">
    <property type="nucleotide sequence ID" value="NZ_AVAI01000126.1"/>
</dbReference>
<gene>
    <name evidence="2" type="ORF">LPPLD21_00086</name>
</gene>
<proteinExistence type="predicted"/>
<accession>A0ABQ0N6D9</accession>
<sequence length="163" mass="19946">MEKTEKKDVMQQYVTDKYFTKGHWWTKIWQTLVAIIGWICVAIPVYWTISSTLLANNPRFIHAWKYEEGKTLFYFFDRFFIFAFILIAIIVIISTIHNNHRVKQHISKERQYDEEQLAIRKRRLNNFYTTRFGQETFRQHVKHYTVDPEQNLDVHEIHKLYED</sequence>
<feature type="transmembrane region" description="Helical" evidence="1">
    <location>
        <begin position="28"/>
        <end position="49"/>
    </location>
</feature>
<evidence type="ECO:0000256" key="1">
    <source>
        <dbReference type="SAM" id="Phobius"/>
    </source>
</evidence>
<reference evidence="2 3" key="1">
    <citation type="submission" date="2017-04" db="EMBL/GenBank/DDBJ databases">
        <title>In vitro and in silico characterization of Lactobacillus paraplantarum D2-1, a starter culture for soymilk fermentation.</title>
        <authorList>
            <person name="Endo A."/>
            <person name="Sasaki F."/>
            <person name="Maeno S."/>
            <person name="Kanesaki Y."/>
            <person name="Kubota E."/>
            <person name="Torres G.A."/>
            <person name="Tomita S."/>
            <person name="Nakagawa J."/>
        </authorList>
    </citation>
    <scope>NUCLEOTIDE SEQUENCE [LARGE SCALE GENOMIC DNA]</scope>
    <source>
        <strain evidence="2 3">D2-1</strain>
    </source>
</reference>
<evidence type="ECO:0000313" key="2">
    <source>
        <dbReference type="EMBL" id="GBF00586.1"/>
    </source>
</evidence>
<evidence type="ECO:0000313" key="3">
    <source>
        <dbReference type="Proteomes" id="UP000236162"/>
    </source>
</evidence>
<keyword evidence="1" id="KW-1133">Transmembrane helix</keyword>
<protein>
    <recommendedName>
        <fullName evidence="4">Cell division protein</fullName>
    </recommendedName>
</protein>